<evidence type="ECO:0000313" key="8">
    <source>
        <dbReference type="EMBL" id="SDX61030.1"/>
    </source>
</evidence>
<evidence type="ECO:0000256" key="5">
    <source>
        <dbReference type="ARBA" id="ARBA00022898"/>
    </source>
</evidence>
<evidence type="ECO:0000256" key="3">
    <source>
        <dbReference type="ARBA" id="ARBA00022576"/>
    </source>
</evidence>
<evidence type="ECO:0000256" key="1">
    <source>
        <dbReference type="ARBA" id="ARBA00001933"/>
    </source>
</evidence>
<keyword evidence="9" id="KW-1185">Reference proteome</keyword>
<accession>A0A1H3D3Y7</accession>
<dbReference type="PANTHER" id="PTHR43488:SF2">
    <property type="entry name" value="GLUTAMATE-PYRUVATE AMINOTRANSFERASE ALAA"/>
    <property type="match status" value="1"/>
</dbReference>
<dbReference type="InterPro" id="IPR004839">
    <property type="entry name" value="Aminotransferase_I/II_large"/>
</dbReference>
<name>A0A1H3D3Y7_EUBBA</name>
<dbReference type="AlphaFoldDB" id="A0A1H3D3Y7"/>
<organism evidence="8 9">
    <name type="scientific">Eubacterium barkeri</name>
    <name type="common">Clostridium barkeri</name>
    <dbReference type="NCBI Taxonomy" id="1528"/>
    <lineage>
        <taxon>Bacteria</taxon>
        <taxon>Bacillati</taxon>
        <taxon>Bacillota</taxon>
        <taxon>Clostridia</taxon>
        <taxon>Eubacteriales</taxon>
        <taxon>Eubacteriaceae</taxon>
        <taxon>Eubacterium</taxon>
    </lineage>
</organism>
<evidence type="ECO:0000256" key="2">
    <source>
        <dbReference type="ARBA" id="ARBA00007441"/>
    </source>
</evidence>
<comment type="cofactor">
    <cofactor evidence="1">
        <name>pyridoxal 5'-phosphate</name>
        <dbReference type="ChEBI" id="CHEBI:597326"/>
    </cofactor>
</comment>
<dbReference type="InterPro" id="IPR015422">
    <property type="entry name" value="PyrdxlP-dep_Trfase_small"/>
</dbReference>
<dbReference type="Proteomes" id="UP000199652">
    <property type="component" value="Unassembled WGS sequence"/>
</dbReference>
<dbReference type="InterPro" id="IPR015424">
    <property type="entry name" value="PyrdxlP-dep_Trfase"/>
</dbReference>
<dbReference type="RefSeq" id="WP_090243660.1">
    <property type="nucleotide sequence ID" value="NZ_FNOU01000004.1"/>
</dbReference>
<feature type="domain" description="Aminotransferase class I/classII large" evidence="7">
    <location>
        <begin position="34"/>
        <end position="387"/>
    </location>
</feature>
<keyword evidence="5" id="KW-0663">Pyridoxal phosphate</keyword>
<evidence type="ECO:0000259" key="7">
    <source>
        <dbReference type="Pfam" id="PF00155"/>
    </source>
</evidence>
<evidence type="ECO:0000313" key="9">
    <source>
        <dbReference type="Proteomes" id="UP000199652"/>
    </source>
</evidence>
<gene>
    <name evidence="8" type="ORF">SAMN04488579_10479</name>
</gene>
<dbReference type="Gene3D" id="3.40.640.10">
    <property type="entry name" value="Type I PLP-dependent aspartate aminotransferase-like (Major domain)"/>
    <property type="match status" value="1"/>
</dbReference>
<dbReference type="OrthoDB" id="9802328at2"/>
<dbReference type="GO" id="GO:0004021">
    <property type="term" value="F:L-alanine:2-oxoglutarate aminotransferase activity"/>
    <property type="evidence" value="ECO:0007669"/>
    <property type="project" value="UniProtKB-EC"/>
</dbReference>
<keyword evidence="4" id="KW-0808">Transferase</keyword>
<sequence>MRKFRKSQKLDNVCYDIRGPVVQEASRMQDEGMDIIMLNTGNPPTFNVNAPDEVIHDVRANLRNSEGYCDSKGIFSARKAIMQYYQTRGLMGITVNDVYIGNGASELIQLCTQALMDSGDEILIPMPDYPLWTAAATLAGGKVVHYLCDESSNWYPDLEDIRNKINSNTKGIVLINPNNPTGAVYPRELLEEIAKIAVENNLIIFADEIYDRIIYDEIPFHPMATITDETLVVTINGLSKSHRVPGFRVGWMVLSGNRACAQDYIEGIDILSTMRLCANVPAQHAIQTSLGGYQSIDDLIAPTGRLYEQRNIVYKRLNEIPGISCVKPDGALYAFPKIDTQRFNITDDTQFALDLLKREKVLLVQGTGFNWSEPDHFRVVFLPDPIKLAETMDRLERFMANYIQA</sequence>
<dbReference type="EMBL" id="FNOU01000004">
    <property type="protein sequence ID" value="SDX61030.1"/>
    <property type="molecule type" value="Genomic_DNA"/>
</dbReference>
<dbReference type="SUPFAM" id="SSF53383">
    <property type="entry name" value="PLP-dependent transferases"/>
    <property type="match status" value="1"/>
</dbReference>
<proteinExistence type="inferred from homology"/>
<dbReference type="STRING" id="1528.SAMN04488579_10479"/>
<dbReference type="EC" id="2.6.1.2" evidence="6"/>
<evidence type="ECO:0000256" key="4">
    <source>
        <dbReference type="ARBA" id="ARBA00022679"/>
    </source>
</evidence>
<evidence type="ECO:0000256" key="6">
    <source>
        <dbReference type="ARBA" id="ARBA00026106"/>
    </source>
</evidence>
<dbReference type="GO" id="GO:0030170">
    <property type="term" value="F:pyridoxal phosphate binding"/>
    <property type="evidence" value="ECO:0007669"/>
    <property type="project" value="InterPro"/>
</dbReference>
<protein>
    <recommendedName>
        <fullName evidence="6">alanine transaminase</fullName>
        <ecNumber evidence="6">2.6.1.2</ecNumber>
    </recommendedName>
</protein>
<comment type="similarity">
    <text evidence="2">Belongs to the class-I pyridoxal-phosphate-dependent aminotransferase family.</text>
</comment>
<keyword evidence="3" id="KW-0032">Aminotransferase</keyword>
<dbReference type="Pfam" id="PF00155">
    <property type="entry name" value="Aminotran_1_2"/>
    <property type="match status" value="1"/>
</dbReference>
<dbReference type="CDD" id="cd00609">
    <property type="entry name" value="AAT_like"/>
    <property type="match status" value="1"/>
</dbReference>
<dbReference type="PRINTS" id="PR00753">
    <property type="entry name" value="ACCSYNTHASE"/>
</dbReference>
<reference evidence="9" key="1">
    <citation type="submission" date="2016-10" db="EMBL/GenBank/DDBJ databases">
        <authorList>
            <person name="Varghese N."/>
            <person name="Submissions S."/>
        </authorList>
    </citation>
    <scope>NUCLEOTIDE SEQUENCE [LARGE SCALE GENOMIC DNA]</scope>
    <source>
        <strain evidence="9">VPI 5359</strain>
    </source>
</reference>
<dbReference type="InterPro" id="IPR015421">
    <property type="entry name" value="PyrdxlP-dep_Trfase_major"/>
</dbReference>
<dbReference type="Gene3D" id="3.90.1150.10">
    <property type="entry name" value="Aspartate Aminotransferase, domain 1"/>
    <property type="match status" value="1"/>
</dbReference>
<dbReference type="PANTHER" id="PTHR43488">
    <property type="entry name" value="GLUTAMATE-PYRUVATE AMINOTRANSFERASE ALAA"/>
    <property type="match status" value="1"/>
</dbReference>
<dbReference type="InterPro" id="IPR051926">
    <property type="entry name" value="Ala_Aminotransferase"/>
</dbReference>